<dbReference type="EMBL" id="JAHRIO010090020">
    <property type="protein sequence ID" value="MEQ2187167.1"/>
    <property type="molecule type" value="Genomic_DNA"/>
</dbReference>
<sequence length="114" mass="12637">MLRGFFISDYLRIDMYVTLRAKYVANNVCTSKIMCQMLLSSHIMKIKIFICNIYSNVNHLIICIPSTCEYQGEINLKNVNKLKACQKLAATHFGVFVDAGVAGGAVAGGAIEFH</sequence>
<organism evidence="1 2">
    <name type="scientific">Goodea atripinnis</name>
    <dbReference type="NCBI Taxonomy" id="208336"/>
    <lineage>
        <taxon>Eukaryota</taxon>
        <taxon>Metazoa</taxon>
        <taxon>Chordata</taxon>
        <taxon>Craniata</taxon>
        <taxon>Vertebrata</taxon>
        <taxon>Euteleostomi</taxon>
        <taxon>Actinopterygii</taxon>
        <taxon>Neopterygii</taxon>
        <taxon>Teleostei</taxon>
        <taxon>Neoteleostei</taxon>
        <taxon>Acanthomorphata</taxon>
        <taxon>Ovalentaria</taxon>
        <taxon>Atherinomorphae</taxon>
        <taxon>Cyprinodontiformes</taxon>
        <taxon>Goodeidae</taxon>
        <taxon>Goodea</taxon>
    </lineage>
</organism>
<evidence type="ECO:0000313" key="1">
    <source>
        <dbReference type="EMBL" id="MEQ2187167.1"/>
    </source>
</evidence>
<evidence type="ECO:0000313" key="2">
    <source>
        <dbReference type="Proteomes" id="UP001476798"/>
    </source>
</evidence>
<reference evidence="1 2" key="1">
    <citation type="submission" date="2021-06" db="EMBL/GenBank/DDBJ databases">
        <authorList>
            <person name="Palmer J.M."/>
        </authorList>
    </citation>
    <scope>NUCLEOTIDE SEQUENCE [LARGE SCALE GENOMIC DNA]</scope>
    <source>
        <strain evidence="1 2">GA_2019</strain>
        <tissue evidence="1">Muscle</tissue>
    </source>
</reference>
<dbReference type="Proteomes" id="UP001476798">
    <property type="component" value="Unassembled WGS sequence"/>
</dbReference>
<gene>
    <name evidence="1" type="ORF">GOODEAATRI_001821</name>
</gene>
<name>A0ABV0PV07_9TELE</name>
<keyword evidence="2" id="KW-1185">Reference proteome</keyword>
<accession>A0ABV0PV07</accession>
<proteinExistence type="predicted"/>
<comment type="caution">
    <text evidence="1">The sequence shown here is derived from an EMBL/GenBank/DDBJ whole genome shotgun (WGS) entry which is preliminary data.</text>
</comment>
<protein>
    <submittedName>
        <fullName evidence="1">Uncharacterized protein</fullName>
    </submittedName>
</protein>